<dbReference type="InterPro" id="IPR014710">
    <property type="entry name" value="RmlC-like_jellyroll"/>
</dbReference>
<dbReference type="SUPFAM" id="SSF51182">
    <property type="entry name" value="RmlC-like cupins"/>
    <property type="match status" value="1"/>
</dbReference>
<dbReference type="InterPro" id="IPR013096">
    <property type="entry name" value="Cupin_2"/>
</dbReference>
<gene>
    <name evidence="2" type="ORF">SAMN05216553_109317</name>
</gene>
<evidence type="ECO:0000313" key="2">
    <source>
        <dbReference type="EMBL" id="SDG60831.1"/>
    </source>
</evidence>
<dbReference type="Pfam" id="PF07883">
    <property type="entry name" value="Cupin_2"/>
    <property type="match status" value="1"/>
</dbReference>
<dbReference type="STRING" id="200378.SAMN05216553_109317"/>
<proteinExistence type="predicted"/>
<accession>A0A1G7VMN1</accession>
<dbReference type="Proteomes" id="UP000199623">
    <property type="component" value="Unassembled WGS sequence"/>
</dbReference>
<dbReference type="AlphaFoldDB" id="A0A1G7VMN1"/>
<evidence type="ECO:0000313" key="3">
    <source>
        <dbReference type="Proteomes" id="UP000199623"/>
    </source>
</evidence>
<sequence>MVTPFPGGVGISGLHVYDWPAADGVCGGSPHVHLTCSECYCVVGGTGSVQTLTSRGFAATPLHAGSVVWFTPGTIHRLVNDGDLRLVVVMQNSGLPEAGDAVFTFPAEVLADPRRYAAEAAAGDEETARRRRDLALEGFRELRDGGSEAVEEFYAAALALKRESLDSWEKRWRSGALAAAELTGEHLVRLRSGDAGHLGEAEVHALEPRSPRRFGMCGRLDTYDAGDGEPVHGLGPAG</sequence>
<dbReference type="Gene3D" id="2.60.120.10">
    <property type="entry name" value="Jelly Rolls"/>
    <property type="match status" value="1"/>
</dbReference>
<keyword evidence="3" id="KW-1185">Reference proteome</keyword>
<name>A0A1G7VMN1_9PSEU</name>
<dbReference type="EMBL" id="FNCC01000009">
    <property type="protein sequence ID" value="SDG60831.1"/>
    <property type="molecule type" value="Genomic_DNA"/>
</dbReference>
<feature type="domain" description="Cupin type-2" evidence="1">
    <location>
        <begin position="28"/>
        <end position="89"/>
    </location>
</feature>
<dbReference type="InterPro" id="IPR011051">
    <property type="entry name" value="RmlC_Cupin_sf"/>
</dbReference>
<organism evidence="2 3">
    <name type="scientific">Lentzea fradiae</name>
    <dbReference type="NCBI Taxonomy" id="200378"/>
    <lineage>
        <taxon>Bacteria</taxon>
        <taxon>Bacillati</taxon>
        <taxon>Actinomycetota</taxon>
        <taxon>Actinomycetes</taxon>
        <taxon>Pseudonocardiales</taxon>
        <taxon>Pseudonocardiaceae</taxon>
        <taxon>Lentzea</taxon>
    </lineage>
</organism>
<reference evidence="3" key="1">
    <citation type="submission" date="2016-10" db="EMBL/GenBank/DDBJ databases">
        <authorList>
            <person name="Varghese N."/>
            <person name="Submissions S."/>
        </authorList>
    </citation>
    <scope>NUCLEOTIDE SEQUENCE [LARGE SCALE GENOMIC DNA]</scope>
    <source>
        <strain evidence="3">CGMCC 4.3506</strain>
    </source>
</reference>
<protein>
    <submittedName>
        <fullName evidence="2">Cupin domain-containing protein</fullName>
    </submittedName>
</protein>
<dbReference type="RefSeq" id="WP_245744110.1">
    <property type="nucleotide sequence ID" value="NZ_FNCC01000009.1"/>
</dbReference>
<evidence type="ECO:0000259" key="1">
    <source>
        <dbReference type="Pfam" id="PF07883"/>
    </source>
</evidence>